<evidence type="ECO:0000256" key="4">
    <source>
        <dbReference type="ARBA" id="ARBA00022777"/>
    </source>
</evidence>
<keyword evidence="5" id="KW-0902">Two-component regulatory system</keyword>
<dbReference type="SUPFAM" id="SSF47384">
    <property type="entry name" value="Homodimeric domain of signal transducing histidine kinase"/>
    <property type="match status" value="1"/>
</dbReference>
<keyword evidence="4 10" id="KW-0418">Kinase</keyword>
<feature type="coiled-coil region" evidence="7">
    <location>
        <begin position="123"/>
        <end position="150"/>
    </location>
</feature>
<evidence type="ECO:0000313" key="10">
    <source>
        <dbReference type="EMBL" id="MBD2199622.1"/>
    </source>
</evidence>
<evidence type="ECO:0000256" key="7">
    <source>
        <dbReference type="SAM" id="Coils"/>
    </source>
</evidence>
<dbReference type="Pfam" id="PF00072">
    <property type="entry name" value="Response_reg"/>
    <property type="match status" value="1"/>
</dbReference>
<feature type="domain" description="Response regulatory" evidence="9">
    <location>
        <begin position="8"/>
        <end position="124"/>
    </location>
</feature>
<keyword evidence="3 6" id="KW-0597">Phosphoprotein</keyword>
<dbReference type="EMBL" id="JACJQH010000063">
    <property type="protein sequence ID" value="MBD2199622.1"/>
    <property type="molecule type" value="Genomic_DNA"/>
</dbReference>
<dbReference type="PROSITE" id="PS50109">
    <property type="entry name" value="HIS_KIN"/>
    <property type="match status" value="1"/>
</dbReference>
<dbReference type="InterPro" id="IPR003594">
    <property type="entry name" value="HATPase_dom"/>
</dbReference>
<dbReference type="CDD" id="cd19920">
    <property type="entry name" value="REC_PA4781-like"/>
    <property type="match status" value="1"/>
</dbReference>
<dbReference type="InterPro" id="IPR003661">
    <property type="entry name" value="HisK_dim/P_dom"/>
</dbReference>
<dbReference type="GO" id="GO:0016301">
    <property type="term" value="F:kinase activity"/>
    <property type="evidence" value="ECO:0007669"/>
    <property type="project" value="UniProtKB-KW"/>
</dbReference>
<dbReference type="InterPro" id="IPR005467">
    <property type="entry name" value="His_kinase_dom"/>
</dbReference>
<dbReference type="InterPro" id="IPR004358">
    <property type="entry name" value="Sig_transdc_His_kin-like_C"/>
</dbReference>
<comment type="catalytic activity">
    <reaction evidence="1">
        <text>ATP + protein L-histidine = ADP + protein N-phospho-L-histidine.</text>
        <dbReference type="EC" id="2.7.13.3"/>
    </reaction>
</comment>
<keyword evidence="11" id="KW-1185">Reference proteome</keyword>
<dbReference type="SMART" id="SM00387">
    <property type="entry name" value="HATPase_c"/>
    <property type="match status" value="1"/>
</dbReference>
<dbReference type="RefSeq" id="WP_190549194.1">
    <property type="nucleotide sequence ID" value="NZ_CAWPNO010000099.1"/>
</dbReference>
<organism evidence="10 11">
    <name type="scientific">Calothrix parietina FACHB-288</name>
    <dbReference type="NCBI Taxonomy" id="2692896"/>
    <lineage>
        <taxon>Bacteria</taxon>
        <taxon>Bacillati</taxon>
        <taxon>Cyanobacteriota</taxon>
        <taxon>Cyanophyceae</taxon>
        <taxon>Nostocales</taxon>
        <taxon>Calotrichaceae</taxon>
        <taxon>Calothrix</taxon>
    </lineage>
</organism>
<feature type="domain" description="Histidine kinase" evidence="8">
    <location>
        <begin position="180"/>
        <end position="439"/>
    </location>
</feature>
<gene>
    <name evidence="10" type="ORF">H6G24_29805</name>
</gene>
<dbReference type="SUPFAM" id="SSF55874">
    <property type="entry name" value="ATPase domain of HSP90 chaperone/DNA topoisomerase II/histidine kinase"/>
    <property type="match status" value="1"/>
</dbReference>
<evidence type="ECO:0000259" key="9">
    <source>
        <dbReference type="PROSITE" id="PS50110"/>
    </source>
</evidence>
<dbReference type="Pfam" id="PF02518">
    <property type="entry name" value="HATPase_c"/>
    <property type="match status" value="1"/>
</dbReference>
<evidence type="ECO:0000313" key="11">
    <source>
        <dbReference type="Proteomes" id="UP000658514"/>
    </source>
</evidence>
<dbReference type="PANTHER" id="PTHR43065:SF50">
    <property type="entry name" value="HISTIDINE KINASE"/>
    <property type="match status" value="1"/>
</dbReference>
<comment type="caution">
    <text evidence="10">The sequence shown here is derived from an EMBL/GenBank/DDBJ whole genome shotgun (WGS) entry which is preliminary data.</text>
</comment>
<dbReference type="PROSITE" id="PS50110">
    <property type="entry name" value="RESPONSE_REGULATORY"/>
    <property type="match status" value="1"/>
</dbReference>
<dbReference type="Gene3D" id="1.10.287.130">
    <property type="match status" value="1"/>
</dbReference>
<keyword evidence="4 10" id="KW-0808">Transferase</keyword>
<keyword evidence="7" id="KW-0175">Coiled coil</keyword>
<evidence type="ECO:0000256" key="2">
    <source>
        <dbReference type="ARBA" id="ARBA00012438"/>
    </source>
</evidence>
<evidence type="ECO:0000256" key="3">
    <source>
        <dbReference type="ARBA" id="ARBA00022553"/>
    </source>
</evidence>
<feature type="modified residue" description="4-aspartylphosphate" evidence="6">
    <location>
        <position position="57"/>
    </location>
</feature>
<dbReference type="InterPro" id="IPR011006">
    <property type="entry name" value="CheY-like_superfamily"/>
</dbReference>
<dbReference type="Gene3D" id="3.30.565.10">
    <property type="entry name" value="Histidine kinase-like ATPase, C-terminal domain"/>
    <property type="match status" value="1"/>
</dbReference>
<evidence type="ECO:0000259" key="8">
    <source>
        <dbReference type="PROSITE" id="PS50109"/>
    </source>
</evidence>
<dbReference type="Gene3D" id="3.40.50.2300">
    <property type="match status" value="1"/>
</dbReference>
<reference evidence="10 11" key="1">
    <citation type="journal article" date="2020" name="ISME J.">
        <title>Comparative genomics reveals insights into cyanobacterial evolution and habitat adaptation.</title>
        <authorList>
            <person name="Chen M.Y."/>
            <person name="Teng W.K."/>
            <person name="Zhao L."/>
            <person name="Hu C.X."/>
            <person name="Zhou Y.K."/>
            <person name="Han B.P."/>
            <person name="Song L.R."/>
            <person name="Shu W.S."/>
        </authorList>
    </citation>
    <scope>NUCLEOTIDE SEQUENCE [LARGE SCALE GENOMIC DNA]</scope>
    <source>
        <strain evidence="10 11">FACHB-288</strain>
    </source>
</reference>
<sequence length="444" mass="49799">MNSTQPNQILIVDDNPTNIKVLFDCLKSAGYRVFIAQSGESALEKLAVITPDLILLDVMMPGIDGFETCQRLKNIPNNQNIPVIFMTALNETEHKVKAFSLGAVDYITKPFQQEEVLARVNVHLQLCNLNQELRSMNEQLEKRVAQRTARLSYTLEQMQVMQLQLIQNEKMSALGNLVAGVAHEINNPISFVAGNIFPAQEYLKDLFKLIALYQQEYPQPSAVIQKTIKSIDLEYIKKDFPELLNSMEIGIERITNISHSLRSFARSDTAKKQLFDIHEGLDSTLLILKHRLKANEDRPEIEVIKNYGELPLIECLPSPINQVFMNILANAIDALEEANRGRSFAEIKAKPNCITVTTNLSQDEQYAIISIKDNGTGMPQHIKKQIFEYLYTTKAAGKGTGLGLAISYKIIVDEHQGKIEVNSQPGAWSEFIITIPVMASKGVS</sequence>
<dbReference type="PRINTS" id="PR00344">
    <property type="entry name" value="BCTRLSENSOR"/>
</dbReference>
<dbReference type="PANTHER" id="PTHR43065">
    <property type="entry name" value="SENSOR HISTIDINE KINASE"/>
    <property type="match status" value="1"/>
</dbReference>
<evidence type="ECO:0000256" key="1">
    <source>
        <dbReference type="ARBA" id="ARBA00000085"/>
    </source>
</evidence>
<accession>A0ABR8AHV0</accession>
<dbReference type="SUPFAM" id="SSF52172">
    <property type="entry name" value="CheY-like"/>
    <property type="match status" value="1"/>
</dbReference>
<dbReference type="Proteomes" id="UP000658514">
    <property type="component" value="Unassembled WGS sequence"/>
</dbReference>
<dbReference type="InterPro" id="IPR036890">
    <property type="entry name" value="HATPase_C_sf"/>
</dbReference>
<dbReference type="InterPro" id="IPR001789">
    <property type="entry name" value="Sig_transdc_resp-reg_receiver"/>
</dbReference>
<protein>
    <recommendedName>
        <fullName evidence="2">histidine kinase</fullName>
        <ecNumber evidence="2">2.7.13.3</ecNumber>
    </recommendedName>
</protein>
<evidence type="ECO:0000256" key="6">
    <source>
        <dbReference type="PROSITE-ProRule" id="PRU00169"/>
    </source>
</evidence>
<dbReference type="SMART" id="SM00448">
    <property type="entry name" value="REC"/>
    <property type="match status" value="1"/>
</dbReference>
<name>A0ABR8AHV0_9CYAN</name>
<evidence type="ECO:0000256" key="5">
    <source>
        <dbReference type="ARBA" id="ARBA00023012"/>
    </source>
</evidence>
<dbReference type="CDD" id="cd00082">
    <property type="entry name" value="HisKA"/>
    <property type="match status" value="1"/>
</dbReference>
<proteinExistence type="predicted"/>
<dbReference type="InterPro" id="IPR036097">
    <property type="entry name" value="HisK_dim/P_sf"/>
</dbReference>
<dbReference type="EC" id="2.7.13.3" evidence="2"/>